<evidence type="ECO:0000256" key="5">
    <source>
        <dbReference type="ARBA" id="ARBA00023274"/>
    </source>
</evidence>
<keyword evidence="3 7" id="KW-0689">Ribosomal protein</keyword>
<comment type="subcellular location">
    <subcellularLocation>
        <location evidence="1">Mitochondrion</location>
    </subcellularLocation>
</comment>
<evidence type="ECO:0000256" key="6">
    <source>
        <dbReference type="ARBA" id="ARBA00035157"/>
    </source>
</evidence>
<dbReference type="OrthoDB" id="8883818at2759"/>
<sequence>MQLPLPSWNNYKQKANISIAISRVEGNQTLASTEPNIFISDLNFETLKGNEVEKLPIKDGEFSKFKFVNEAPELSKLPLLANQAYLKGSSAENEKQPIKEEGTTNGQFLKLKGSALKKERESFEANEKHLKIEEKNQNPMFQRMKGPIVKKESLMIEKGENFSLNSKKVKVTKKNKDIFDEKESLLTTASRQLRLTKVFNGRVYDYAHKNPRLFSTELLVFKKSVEKSEKSQTAEGKLETLNSLKNLNSPKKLRTIDTKKEYYLLTLQINKYFFILTKFILALKQRSFIWNVRLFMPKRILNAQPFVRVDYKLKNLKKTSVVRIKDLMPKFKISPKGYKFDADTYNYKEEGLTLNPKSDSALPFQPSVLRSLPSPTMPRSFGENKTMAEKIINQKRIMILQKKLIVSLLKEGIVVLINLNFLIQKKKKYIKNIYNYQFGDLAGKVKLISFIEDNFKERPNLSEGVLHIPNCKASSTLKSLALEESKTLLLRRKEGAFSNISSPSEKANDSHEAPAVLAFNRDSLLLKKRVQSQTELFEAPKLASLPFSLRYTCPSAGDKATDNTLDTLRTLSKNKVALVQKPVLSHYLKEMSIYNLRSKGIFIFYCILIGFHFNKESNKFYTSGQNIYKLLEASFKSMYCLISKPVFITTPDKLIVQLFYYLFIPNVLKLKKFIKCKPPSYGLQRRKRTTSSEGKGKKVAKGIAVDRPWKKKNKLNIRRMKRKDNHISRINLRIKQRMNKNRKKTLRKQYNKFRKIKFNVRVKLRKLSNISLAKVFPNKFKFLSLILNKIFKKPVEFDLIRTHYPYNDSNILVNLLGIMINKIKLRIIIRRFFVKAIIKNINSLKSNRGILIPAFLSGLTIRVAGRLLTHKIVPRKTVKTSRRGASATGRINFKDTATYTNKNKRGAFSITVKAGHNFF</sequence>
<dbReference type="EMBL" id="MH725794">
    <property type="protein sequence ID" value="AYE93163.1"/>
    <property type="molecule type" value="Genomic_DNA"/>
</dbReference>
<dbReference type="InterPro" id="IPR007980">
    <property type="entry name" value="Ribosomal_uS3m_fun"/>
</dbReference>
<dbReference type="GO" id="GO:0006412">
    <property type="term" value="P:translation"/>
    <property type="evidence" value="ECO:0007669"/>
    <property type="project" value="InterPro"/>
</dbReference>
<organism evidence="7">
    <name type="scientific">Tephrocybe rancida</name>
    <dbReference type="NCBI Taxonomy" id="117070"/>
    <lineage>
        <taxon>Eukaryota</taxon>
        <taxon>Fungi</taxon>
        <taxon>Dikarya</taxon>
        <taxon>Basidiomycota</taxon>
        <taxon>Agaricomycotina</taxon>
        <taxon>Agaricomycetes</taxon>
        <taxon>Agaricomycetidae</taxon>
        <taxon>Agaricales</taxon>
        <taxon>Tricholomatineae</taxon>
        <taxon>Lyophyllaceae</taxon>
        <taxon>Tephrocybe</taxon>
    </lineage>
</organism>
<protein>
    <recommendedName>
        <fullName evidence="6">Small ribosomal subunit protein uS3m</fullName>
    </recommendedName>
</protein>
<proteinExistence type="inferred from homology"/>
<geneLocation type="mitochondrion" evidence="7"/>
<dbReference type="GO" id="GO:0005739">
    <property type="term" value="C:mitochondrion"/>
    <property type="evidence" value="ECO:0007669"/>
    <property type="project" value="UniProtKB-SubCell"/>
</dbReference>
<evidence type="ECO:0000256" key="1">
    <source>
        <dbReference type="ARBA" id="ARBA00004173"/>
    </source>
</evidence>
<evidence type="ECO:0000256" key="3">
    <source>
        <dbReference type="ARBA" id="ARBA00022980"/>
    </source>
</evidence>
<dbReference type="AlphaFoldDB" id="A0A386TY62"/>
<evidence type="ECO:0000313" key="7">
    <source>
        <dbReference type="EMBL" id="AYE93163.1"/>
    </source>
</evidence>
<keyword evidence="4 7" id="KW-0496">Mitochondrion</keyword>
<reference evidence="7" key="1">
    <citation type="submission" date="2018-08" db="EMBL/GenBank/DDBJ databases">
        <title>Comparative mitochondrial genomics of the basidiomycete Termitomyces.</title>
        <authorList>
            <person name="Nieuwenhuis M."/>
        </authorList>
    </citation>
    <scope>NUCLEOTIDE SEQUENCE</scope>
    <source>
        <strain evidence="7">TRssc25</strain>
    </source>
</reference>
<name>A0A386TY62_9AGAR</name>
<evidence type="ECO:0000256" key="2">
    <source>
        <dbReference type="ARBA" id="ARBA00010761"/>
    </source>
</evidence>
<accession>A0A386TY62</accession>
<dbReference type="GO" id="GO:0005840">
    <property type="term" value="C:ribosome"/>
    <property type="evidence" value="ECO:0007669"/>
    <property type="project" value="UniProtKB-KW"/>
</dbReference>
<comment type="similarity">
    <text evidence="2">Belongs to the universal ribosomal protein uS3 family.</text>
</comment>
<keyword evidence="5" id="KW-0687">Ribonucleoprotein</keyword>
<evidence type="ECO:0000256" key="4">
    <source>
        <dbReference type="ARBA" id="ARBA00023128"/>
    </source>
</evidence>
<dbReference type="GO" id="GO:0003735">
    <property type="term" value="F:structural constituent of ribosome"/>
    <property type="evidence" value="ECO:0007669"/>
    <property type="project" value="InterPro"/>
</dbReference>
<dbReference type="Pfam" id="PF05316">
    <property type="entry name" value="VAR1"/>
    <property type="match status" value="1"/>
</dbReference>
<gene>
    <name evidence="7" type="ORF">DXG01_000006</name>
</gene>
<dbReference type="GO" id="GO:1990904">
    <property type="term" value="C:ribonucleoprotein complex"/>
    <property type="evidence" value="ECO:0007669"/>
    <property type="project" value="UniProtKB-KW"/>
</dbReference>